<protein>
    <submittedName>
        <fullName evidence="1">Uncharacterized protein</fullName>
    </submittedName>
</protein>
<reference evidence="1 2" key="1">
    <citation type="journal article" date="2019" name="Sci. Rep.">
        <title>Orb-weaving spider Araneus ventricosus genome elucidates the spidroin gene catalogue.</title>
        <authorList>
            <person name="Kono N."/>
            <person name="Nakamura H."/>
            <person name="Ohtoshi R."/>
            <person name="Moran D.A.P."/>
            <person name="Shinohara A."/>
            <person name="Yoshida Y."/>
            <person name="Fujiwara M."/>
            <person name="Mori M."/>
            <person name="Tomita M."/>
            <person name="Arakawa K."/>
        </authorList>
    </citation>
    <scope>NUCLEOTIDE SEQUENCE [LARGE SCALE GENOMIC DNA]</scope>
</reference>
<dbReference type="Proteomes" id="UP000499080">
    <property type="component" value="Unassembled WGS sequence"/>
</dbReference>
<comment type="caution">
    <text evidence="1">The sequence shown here is derived from an EMBL/GenBank/DDBJ whole genome shotgun (WGS) entry which is preliminary data.</text>
</comment>
<name>A0A4Y2AQ87_ARAVE</name>
<evidence type="ECO:0000313" key="1">
    <source>
        <dbReference type="EMBL" id="GBL81677.1"/>
    </source>
</evidence>
<accession>A0A4Y2AQ87</accession>
<organism evidence="1 2">
    <name type="scientific">Araneus ventricosus</name>
    <name type="common">Orbweaver spider</name>
    <name type="synonym">Epeira ventricosa</name>
    <dbReference type="NCBI Taxonomy" id="182803"/>
    <lineage>
        <taxon>Eukaryota</taxon>
        <taxon>Metazoa</taxon>
        <taxon>Ecdysozoa</taxon>
        <taxon>Arthropoda</taxon>
        <taxon>Chelicerata</taxon>
        <taxon>Arachnida</taxon>
        <taxon>Araneae</taxon>
        <taxon>Araneomorphae</taxon>
        <taxon>Entelegynae</taxon>
        <taxon>Araneoidea</taxon>
        <taxon>Araneidae</taxon>
        <taxon>Araneus</taxon>
    </lineage>
</organism>
<proteinExistence type="predicted"/>
<dbReference type="AlphaFoldDB" id="A0A4Y2AQ87"/>
<evidence type="ECO:0000313" key="2">
    <source>
        <dbReference type="Proteomes" id="UP000499080"/>
    </source>
</evidence>
<dbReference type="EMBL" id="BGPR01000026">
    <property type="protein sequence ID" value="GBL81677.1"/>
    <property type="molecule type" value="Genomic_DNA"/>
</dbReference>
<sequence length="111" mass="12518">MPKHSGSIGKRSPRQHLETGVGVLTAIIGHGPTPPEGGKFRHRSEGKSNLHYHYYYTPRRSENPLTDRTAAHPRTRGAPHVTCLYSNAICGTFNIQHLLSWRLRTFGLKMF</sequence>
<keyword evidence="2" id="KW-1185">Reference proteome</keyword>
<gene>
    <name evidence="1" type="ORF">AVEN_93462_1</name>
</gene>